<accession>A0A165FJ41</accession>
<evidence type="ECO:0000313" key="2">
    <source>
        <dbReference type="Proteomes" id="UP000077266"/>
    </source>
</evidence>
<dbReference type="Proteomes" id="UP000077266">
    <property type="component" value="Unassembled WGS sequence"/>
</dbReference>
<dbReference type="EMBL" id="KV426082">
    <property type="protein sequence ID" value="KZV89081.1"/>
    <property type="molecule type" value="Genomic_DNA"/>
</dbReference>
<protein>
    <submittedName>
        <fullName evidence="1">Uncharacterized protein</fullName>
    </submittedName>
</protein>
<dbReference type="InParanoid" id="A0A165FJ41"/>
<gene>
    <name evidence="1" type="ORF">EXIGLDRAFT_160142</name>
</gene>
<evidence type="ECO:0000313" key="1">
    <source>
        <dbReference type="EMBL" id="KZV89081.1"/>
    </source>
</evidence>
<reference evidence="1 2" key="1">
    <citation type="journal article" date="2016" name="Mol. Biol. Evol.">
        <title>Comparative Genomics of Early-Diverging Mushroom-Forming Fungi Provides Insights into the Origins of Lignocellulose Decay Capabilities.</title>
        <authorList>
            <person name="Nagy L.G."/>
            <person name="Riley R."/>
            <person name="Tritt A."/>
            <person name="Adam C."/>
            <person name="Daum C."/>
            <person name="Floudas D."/>
            <person name="Sun H."/>
            <person name="Yadav J.S."/>
            <person name="Pangilinan J."/>
            <person name="Larsson K.H."/>
            <person name="Matsuura K."/>
            <person name="Barry K."/>
            <person name="Labutti K."/>
            <person name="Kuo R."/>
            <person name="Ohm R.A."/>
            <person name="Bhattacharya S.S."/>
            <person name="Shirouzu T."/>
            <person name="Yoshinaga Y."/>
            <person name="Martin F.M."/>
            <person name="Grigoriev I.V."/>
            <person name="Hibbett D.S."/>
        </authorList>
    </citation>
    <scope>NUCLEOTIDE SEQUENCE [LARGE SCALE GENOMIC DNA]</scope>
    <source>
        <strain evidence="1 2">HHB12029</strain>
    </source>
</reference>
<proteinExistence type="predicted"/>
<dbReference type="AlphaFoldDB" id="A0A165FJ41"/>
<organism evidence="1 2">
    <name type="scientific">Exidia glandulosa HHB12029</name>
    <dbReference type="NCBI Taxonomy" id="1314781"/>
    <lineage>
        <taxon>Eukaryota</taxon>
        <taxon>Fungi</taxon>
        <taxon>Dikarya</taxon>
        <taxon>Basidiomycota</taxon>
        <taxon>Agaricomycotina</taxon>
        <taxon>Agaricomycetes</taxon>
        <taxon>Auriculariales</taxon>
        <taxon>Exidiaceae</taxon>
        <taxon>Exidia</taxon>
    </lineage>
</organism>
<sequence length="337" mass="38090">MALMLSCRQIYRAVVPLWYRRVCTSRRLTFHRMRISILQGLFCNSDALRTVKHLDLDWIICTSGSSAMRQSFCAVSRLNDVLPAMQTLHTLVLPERLVHCGATLRLDSLPSSVRRLAFTRPRDAYNWFVETLLARDVQDPTGTGPDVAQQDTFESRHSILCHASVRRTLRFHTGVTHLAFGCADCECRTMDRLCALGCHGLDIQFLRLTGEMLFSSSLYAATRDFTFRCLHTIDVIAVSESSTLSSTRAIISVSTPAFARLFPVLRKLAIRAAAGSEPRLPDIFEIEHARGVLTKLPMLEAFLIEPWAIVYRRDEGRGPSWARVPSLTSADRATWYR</sequence>
<keyword evidence="2" id="KW-1185">Reference proteome</keyword>
<name>A0A165FJ41_EXIGL</name>